<reference evidence="1" key="2">
    <citation type="submission" date="2021-08" db="EMBL/GenBank/DDBJ databases">
        <authorList>
            <person name="Tani A."/>
            <person name="Ola A."/>
            <person name="Ogura Y."/>
            <person name="Katsura K."/>
            <person name="Hayashi T."/>
        </authorList>
    </citation>
    <scope>NUCLEOTIDE SEQUENCE</scope>
    <source>
        <strain evidence="1">JCM 32048</strain>
    </source>
</reference>
<dbReference type="RefSeq" id="WP_099900093.1">
    <property type="nucleotide sequence ID" value="NZ_BPQJ01000060.1"/>
</dbReference>
<dbReference type="Proteomes" id="UP001055286">
    <property type="component" value="Unassembled WGS sequence"/>
</dbReference>
<dbReference type="InterPro" id="IPR029044">
    <property type="entry name" value="Nucleotide-diphossugar_trans"/>
</dbReference>
<keyword evidence="2" id="KW-1185">Reference proteome</keyword>
<accession>A0AA37HHN3</accession>
<evidence type="ECO:0008006" key="3">
    <source>
        <dbReference type="Google" id="ProtNLM"/>
    </source>
</evidence>
<evidence type="ECO:0000313" key="1">
    <source>
        <dbReference type="EMBL" id="GJD66297.1"/>
    </source>
</evidence>
<sequence>MKWYFAVNEHGLRYAWDQLQVTVNSALRNTQLKPFCLVDHGDKPAEVEARIAALAQAGVTIIEHRASLWPIVRAKHKLNSDTFSGHWLRCDIPMLDLSDEIVLYTDIDVMFRRNPEPFSQRPEFLACAPEHHQDDWSYFNSGVMLMNLTGLRATREALVRHVEDQIVNMAPHDDQGALNSVYHGRYDRLDLRYNWKPYWGFKDEATILHFHGPKPGVIHHYQMEDGDPLRFGAALYSIYRRNPEGYAKYMIEAGSYRRSF</sequence>
<dbReference type="Gene3D" id="3.90.550.10">
    <property type="entry name" value="Spore Coat Polysaccharide Biosynthesis Protein SpsA, Chain A"/>
    <property type="match status" value="1"/>
</dbReference>
<gene>
    <name evidence="1" type="ORF">MPEAHAMD_6494</name>
</gene>
<comment type="caution">
    <text evidence="1">The sequence shown here is derived from an EMBL/GenBank/DDBJ whole genome shotgun (WGS) entry which is preliminary data.</text>
</comment>
<organism evidence="1 2">
    <name type="scientific">Methylobacterium frigidaeris</name>
    <dbReference type="NCBI Taxonomy" id="2038277"/>
    <lineage>
        <taxon>Bacteria</taxon>
        <taxon>Pseudomonadati</taxon>
        <taxon>Pseudomonadota</taxon>
        <taxon>Alphaproteobacteria</taxon>
        <taxon>Hyphomicrobiales</taxon>
        <taxon>Methylobacteriaceae</taxon>
        <taxon>Methylobacterium</taxon>
    </lineage>
</organism>
<evidence type="ECO:0000313" key="2">
    <source>
        <dbReference type="Proteomes" id="UP001055286"/>
    </source>
</evidence>
<dbReference type="SUPFAM" id="SSF53448">
    <property type="entry name" value="Nucleotide-diphospho-sugar transferases"/>
    <property type="match status" value="1"/>
</dbReference>
<dbReference type="Pfam" id="PF01501">
    <property type="entry name" value="Glyco_transf_8"/>
    <property type="match status" value="1"/>
</dbReference>
<dbReference type="GO" id="GO:0016757">
    <property type="term" value="F:glycosyltransferase activity"/>
    <property type="evidence" value="ECO:0007669"/>
    <property type="project" value="InterPro"/>
</dbReference>
<dbReference type="InterPro" id="IPR002495">
    <property type="entry name" value="Glyco_trans_8"/>
</dbReference>
<dbReference type="AlphaFoldDB" id="A0AA37HHN3"/>
<dbReference type="EMBL" id="BPQJ01000060">
    <property type="protein sequence ID" value="GJD66297.1"/>
    <property type="molecule type" value="Genomic_DNA"/>
</dbReference>
<proteinExistence type="predicted"/>
<reference evidence="1" key="1">
    <citation type="journal article" date="2016" name="Front. Microbiol.">
        <title>Genome Sequence of the Piezophilic, Mesophilic Sulfate-Reducing Bacterium Desulfovibrio indicus J2T.</title>
        <authorList>
            <person name="Cao J."/>
            <person name="Maignien L."/>
            <person name="Shao Z."/>
            <person name="Alain K."/>
            <person name="Jebbar M."/>
        </authorList>
    </citation>
    <scope>NUCLEOTIDE SEQUENCE</scope>
    <source>
        <strain evidence="1">JCM 32048</strain>
    </source>
</reference>
<name>A0AA37HHN3_9HYPH</name>
<protein>
    <recommendedName>
        <fullName evidence="3">Glycosyltransferase</fullName>
    </recommendedName>
</protein>